<comment type="caution">
    <text evidence="1">The sequence shown here is derived from an EMBL/GenBank/DDBJ whole genome shotgun (WGS) entry which is preliminary data.</text>
</comment>
<proteinExistence type="predicted"/>
<evidence type="ECO:0000313" key="2">
    <source>
        <dbReference type="Proteomes" id="UP000551758"/>
    </source>
</evidence>
<gene>
    <name evidence="1" type="ORF">HPG69_017173</name>
</gene>
<protein>
    <submittedName>
        <fullName evidence="1">Uncharacterized protein</fullName>
    </submittedName>
</protein>
<sequence length="94" mass="10718">MLGDILPAFNEAKLMSDQTLNVTALPNQTLPAPKQSHVQPTFSKYLALNRKCLDVKQAFNPEGGFQHLAAQSGLYESEKFEYIYQHWKTQQLYS</sequence>
<dbReference type="Proteomes" id="UP000551758">
    <property type="component" value="Unassembled WGS sequence"/>
</dbReference>
<evidence type="ECO:0000313" key="1">
    <source>
        <dbReference type="EMBL" id="KAF5913553.1"/>
    </source>
</evidence>
<keyword evidence="2" id="KW-1185">Reference proteome</keyword>
<organism evidence="1 2">
    <name type="scientific">Diceros bicornis minor</name>
    <name type="common">South-central black rhinoceros</name>
    <dbReference type="NCBI Taxonomy" id="77932"/>
    <lineage>
        <taxon>Eukaryota</taxon>
        <taxon>Metazoa</taxon>
        <taxon>Chordata</taxon>
        <taxon>Craniata</taxon>
        <taxon>Vertebrata</taxon>
        <taxon>Euteleostomi</taxon>
        <taxon>Mammalia</taxon>
        <taxon>Eutheria</taxon>
        <taxon>Laurasiatheria</taxon>
        <taxon>Perissodactyla</taxon>
        <taxon>Rhinocerotidae</taxon>
        <taxon>Diceros</taxon>
    </lineage>
</organism>
<name>A0A7J7ECY8_DICBM</name>
<dbReference type="EMBL" id="JACDTQ010003641">
    <property type="protein sequence ID" value="KAF5913553.1"/>
    <property type="molecule type" value="Genomic_DNA"/>
</dbReference>
<reference evidence="1 2" key="1">
    <citation type="journal article" date="2020" name="Mol. Biol. Evol.">
        <title>Interspecific Gene Flow and the Evolution of Specialization in Black and White Rhinoceros.</title>
        <authorList>
            <person name="Moodley Y."/>
            <person name="Westbury M.V."/>
            <person name="Russo I.M."/>
            <person name="Gopalakrishnan S."/>
            <person name="Rakotoarivelo A."/>
            <person name="Olsen R.A."/>
            <person name="Prost S."/>
            <person name="Tunstall T."/>
            <person name="Ryder O.A."/>
            <person name="Dalen L."/>
            <person name="Bruford M.W."/>
        </authorList>
    </citation>
    <scope>NUCLEOTIDE SEQUENCE [LARGE SCALE GENOMIC DNA]</scope>
    <source>
        <strain evidence="1">SBR-YM</strain>
        <tissue evidence="1">Skin</tissue>
    </source>
</reference>
<accession>A0A7J7ECY8</accession>
<dbReference type="AlphaFoldDB" id="A0A7J7ECY8"/>